<dbReference type="RefSeq" id="WP_142052854.1">
    <property type="nucleotide sequence ID" value="NZ_VFPA01000001.1"/>
</dbReference>
<comment type="caution">
    <text evidence="2">The sequence shown here is derived from an EMBL/GenBank/DDBJ whole genome shotgun (WGS) entry which is preliminary data.</text>
</comment>
<evidence type="ECO:0000256" key="1">
    <source>
        <dbReference type="SAM" id="MobiDB-lite"/>
    </source>
</evidence>
<evidence type="ECO:0000313" key="3">
    <source>
        <dbReference type="Proteomes" id="UP000315677"/>
    </source>
</evidence>
<proteinExistence type="predicted"/>
<evidence type="ECO:0000313" key="2">
    <source>
        <dbReference type="EMBL" id="TQM16091.1"/>
    </source>
</evidence>
<gene>
    <name evidence="2" type="ORF">FB558_2894</name>
</gene>
<name>A0A543E3B5_9PSEU</name>
<reference evidence="2 3" key="1">
    <citation type="submission" date="2019-06" db="EMBL/GenBank/DDBJ databases">
        <title>Sequencing the genomes of 1000 actinobacteria strains.</title>
        <authorList>
            <person name="Klenk H.-P."/>
        </authorList>
    </citation>
    <scope>NUCLEOTIDE SEQUENCE [LARGE SCALE GENOMIC DNA]</scope>
    <source>
        <strain evidence="2 3">DSM 45301</strain>
    </source>
</reference>
<dbReference type="EMBL" id="VFPA01000001">
    <property type="protein sequence ID" value="TQM16091.1"/>
    <property type="molecule type" value="Genomic_DNA"/>
</dbReference>
<dbReference type="AlphaFoldDB" id="A0A543E3B5"/>
<protein>
    <submittedName>
        <fullName evidence="2">Uncharacterized protein</fullName>
    </submittedName>
</protein>
<dbReference type="Proteomes" id="UP000315677">
    <property type="component" value="Unassembled WGS sequence"/>
</dbReference>
<dbReference type="OrthoDB" id="3576359at2"/>
<accession>A0A543E3B5</accession>
<feature type="compositionally biased region" description="Basic and acidic residues" evidence="1">
    <location>
        <begin position="103"/>
        <end position="121"/>
    </location>
</feature>
<organism evidence="2 3">
    <name type="scientific">Pseudonocardia kunmingensis</name>
    <dbReference type="NCBI Taxonomy" id="630975"/>
    <lineage>
        <taxon>Bacteria</taxon>
        <taxon>Bacillati</taxon>
        <taxon>Actinomycetota</taxon>
        <taxon>Actinomycetes</taxon>
        <taxon>Pseudonocardiales</taxon>
        <taxon>Pseudonocardiaceae</taxon>
        <taxon>Pseudonocardia</taxon>
    </lineage>
</organism>
<feature type="region of interest" description="Disordered" evidence="1">
    <location>
        <begin position="52"/>
        <end position="121"/>
    </location>
</feature>
<sequence>MSELVTDLDWLAATRYPNADDDWGPVTGRHSYSEEAALTPIFHALSRSGWRSRQHDPVVPQARPAQRSAADPVDAFRRDPLTAPIPVQALAPGTATTPRGRRVPHESGRHHRSYEGSHGRW</sequence>
<keyword evidence="3" id="KW-1185">Reference proteome</keyword>